<dbReference type="Gene3D" id="1.10.1740.10">
    <property type="match status" value="1"/>
</dbReference>
<dbReference type="InterPro" id="IPR007627">
    <property type="entry name" value="RNA_pol_sigma70_r2"/>
</dbReference>
<evidence type="ECO:0000256" key="3">
    <source>
        <dbReference type="ARBA" id="ARBA00023082"/>
    </source>
</evidence>
<dbReference type="Pfam" id="PF08281">
    <property type="entry name" value="Sigma70_r4_2"/>
    <property type="match status" value="1"/>
</dbReference>
<dbReference type="InterPro" id="IPR013325">
    <property type="entry name" value="RNA_pol_sigma_r2"/>
</dbReference>
<feature type="domain" description="RNA polymerase sigma-70 region 2" evidence="7">
    <location>
        <begin position="20"/>
        <end position="84"/>
    </location>
</feature>
<dbReference type="Pfam" id="PF04542">
    <property type="entry name" value="Sigma70_r2"/>
    <property type="match status" value="1"/>
</dbReference>
<dbReference type="InterPro" id="IPR039425">
    <property type="entry name" value="RNA_pol_sigma-70-like"/>
</dbReference>
<dbReference type="InterPro" id="IPR013249">
    <property type="entry name" value="RNA_pol_sigma70_r4_t2"/>
</dbReference>
<evidence type="ECO:0000256" key="2">
    <source>
        <dbReference type="ARBA" id="ARBA00023015"/>
    </source>
</evidence>
<evidence type="ECO:0000256" key="1">
    <source>
        <dbReference type="ARBA" id="ARBA00010641"/>
    </source>
</evidence>
<evidence type="ECO:0000259" key="7">
    <source>
        <dbReference type="Pfam" id="PF04542"/>
    </source>
</evidence>
<proteinExistence type="inferred from homology"/>
<dbReference type="EMBL" id="JANQBD010000027">
    <property type="protein sequence ID" value="MCR8635343.1"/>
    <property type="molecule type" value="Genomic_DNA"/>
</dbReference>
<dbReference type="SUPFAM" id="SSF88946">
    <property type="entry name" value="Sigma2 domain of RNA polymerase sigma factors"/>
    <property type="match status" value="1"/>
</dbReference>
<keyword evidence="5 6" id="KW-0804">Transcription</keyword>
<feature type="domain" description="RNA polymerase sigma factor 70 region 4 type 2" evidence="8">
    <location>
        <begin position="117"/>
        <end position="168"/>
    </location>
</feature>
<evidence type="ECO:0000259" key="8">
    <source>
        <dbReference type="Pfam" id="PF08281"/>
    </source>
</evidence>
<gene>
    <name evidence="9" type="ORF">NV381_29490</name>
</gene>
<keyword evidence="3 6" id="KW-0731">Sigma factor</keyword>
<dbReference type="Proteomes" id="UP001300012">
    <property type="component" value="Unassembled WGS sequence"/>
</dbReference>
<dbReference type="PROSITE" id="PS01063">
    <property type="entry name" value="SIGMA70_ECF"/>
    <property type="match status" value="1"/>
</dbReference>
<dbReference type="InterPro" id="IPR014284">
    <property type="entry name" value="RNA_pol_sigma-70_dom"/>
</dbReference>
<dbReference type="NCBIfam" id="TIGR02937">
    <property type="entry name" value="sigma70-ECF"/>
    <property type="match status" value="1"/>
</dbReference>
<evidence type="ECO:0000256" key="5">
    <source>
        <dbReference type="ARBA" id="ARBA00023163"/>
    </source>
</evidence>
<keyword evidence="2 6" id="KW-0805">Transcription regulation</keyword>
<dbReference type="PANTHER" id="PTHR43133:SF46">
    <property type="entry name" value="RNA POLYMERASE SIGMA-70 FACTOR ECF SUBFAMILY"/>
    <property type="match status" value="1"/>
</dbReference>
<dbReference type="InterPro" id="IPR013324">
    <property type="entry name" value="RNA_pol_sigma_r3/r4-like"/>
</dbReference>
<evidence type="ECO:0000256" key="4">
    <source>
        <dbReference type="ARBA" id="ARBA00023125"/>
    </source>
</evidence>
<protein>
    <recommendedName>
        <fullName evidence="6">RNA polymerase sigma factor</fullName>
    </recommendedName>
</protein>
<dbReference type="InterPro" id="IPR036388">
    <property type="entry name" value="WH-like_DNA-bd_sf"/>
</dbReference>
<dbReference type="Gene3D" id="1.10.10.10">
    <property type="entry name" value="Winged helix-like DNA-binding domain superfamily/Winged helix DNA-binding domain"/>
    <property type="match status" value="1"/>
</dbReference>
<comment type="caution">
    <text evidence="9">The sequence shown here is derived from an EMBL/GenBank/DDBJ whole genome shotgun (WGS) entry which is preliminary data.</text>
</comment>
<reference evidence="9 10" key="1">
    <citation type="submission" date="2022-08" db="EMBL/GenBank/DDBJ databases">
        <title>Paenibacillus endoradicis sp. nov., Paenibacillus radicibacter sp. nov and Paenibacillus pararadicis sp. nov., three cold-adapted plant growth-promoting bacteria isolated from root of Larix gmelinii in Great Khingan.</title>
        <authorList>
            <person name="Xue H."/>
        </authorList>
    </citation>
    <scope>NUCLEOTIDE SEQUENCE [LARGE SCALE GENOMIC DNA]</scope>
    <source>
        <strain evidence="9 10">N5-1-1-5</strain>
    </source>
</reference>
<dbReference type="CDD" id="cd06171">
    <property type="entry name" value="Sigma70_r4"/>
    <property type="match status" value="1"/>
</dbReference>
<evidence type="ECO:0000313" key="10">
    <source>
        <dbReference type="Proteomes" id="UP001300012"/>
    </source>
</evidence>
<dbReference type="InterPro" id="IPR000838">
    <property type="entry name" value="RNA_pol_sigma70_ECF_CS"/>
</dbReference>
<sequence length="181" mass="21320">MVEEVLKFMTRMDDFTLRELMQTYGQDIWNYAYLITRRHEAADDIAQDVFVRAYMHIDRFRGDSSVKTWLLSITRNAAFNYRRSAFFRKVMPVGFVRLRGTVLSAEQQALDHIVTDNLWNIIMRLPQKYREVLVLEARYDMTLKEIAHLLGISEGAVKSRLYRARAKISNTLKEEVEYGTV</sequence>
<dbReference type="SUPFAM" id="SSF88659">
    <property type="entry name" value="Sigma3 and sigma4 domains of RNA polymerase sigma factors"/>
    <property type="match status" value="1"/>
</dbReference>
<keyword evidence="4 6" id="KW-0238">DNA-binding</keyword>
<accession>A0ABT1YQ90</accession>
<organism evidence="9 10">
    <name type="scientific">Paenibacillus radicis</name>
    <name type="common">ex Xue et al. 2023</name>
    <dbReference type="NCBI Taxonomy" id="2972489"/>
    <lineage>
        <taxon>Bacteria</taxon>
        <taxon>Bacillati</taxon>
        <taxon>Bacillota</taxon>
        <taxon>Bacilli</taxon>
        <taxon>Bacillales</taxon>
        <taxon>Paenibacillaceae</taxon>
        <taxon>Paenibacillus</taxon>
    </lineage>
</organism>
<evidence type="ECO:0000256" key="6">
    <source>
        <dbReference type="RuleBase" id="RU000716"/>
    </source>
</evidence>
<dbReference type="PANTHER" id="PTHR43133">
    <property type="entry name" value="RNA POLYMERASE ECF-TYPE SIGMA FACTO"/>
    <property type="match status" value="1"/>
</dbReference>
<name>A0ABT1YQ90_9BACL</name>
<evidence type="ECO:0000313" key="9">
    <source>
        <dbReference type="EMBL" id="MCR8635343.1"/>
    </source>
</evidence>
<comment type="similarity">
    <text evidence="1 6">Belongs to the sigma-70 factor family. ECF subfamily.</text>
</comment>
<keyword evidence="10" id="KW-1185">Reference proteome</keyword>